<dbReference type="GeneID" id="26515590"/>
<sequence>MPHRHSPHKKPGLKLKSIPFPIKKKKKKVVLAKKKRHVLPPGLTSRVFHDNCCHYKVQDRCLRLDQRTRGIQCPSGWFPAPGVPLAGEVRHPNVAPLPEAVVIDMRNLMVAGKMVKTFKKTLVKVHVPDTRIKADDEELLRKMQRRTLRVERIGRELAQNSESDSDNELI</sequence>
<dbReference type="STRING" id="7217.A0A0P8XS61"/>
<keyword evidence="2" id="KW-1185">Reference proteome</keyword>
<proteinExistence type="predicted"/>
<gene>
    <name evidence="1" type="primary">Dana\GF28181</name>
    <name evidence="1" type="ORF">GF28181</name>
</gene>
<accession>A0A0P8XS61</accession>
<dbReference type="AlphaFoldDB" id="A0A0P8XS61"/>
<protein>
    <submittedName>
        <fullName evidence="1">Uncharacterized protein</fullName>
    </submittedName>
</protein>
<dbReference type="InParanoid" id="A0A0P8XS61"/>
<organism evidence="1 2">
    <name type="scientific">Drosophila ananassae</name>
    <name type="common">Fruit fly</name>
    <dbReference type="NCBI Taxonomy" id="7217"/>
    <lineage>
        <taxon>Eukaryota</taxon>
        <taxon>Metazoa</taxon>
        <taxon>Ecdysozoa</taxon>
        <taxon>Arthropoda</taxon>
        <taxon>Hexapoda</taxon>
        <taxon>Insecta</taxon>
        <taxon>Pterygota</taxon>
        <taxon>Neoptera</taxon>
        <taxon>Endopterygota</taxon>
        <taxon>Diptera</taxon>
        <taxon>Brachycera</taxon>
        <taxon>Muscomorpha</taxon>
        <taxon>Ephydroidea</taxon>
        <taxon>Drosophilidae</taxon>
        <taxon>Drosophila</taxon>
        <taxon>Sophophora</taxon>
    </lineage>
</organism>
<evidence type="ECO:0000313" key="1">
    <source>
        <dbReference type="EMBL" id="KPU77417.1"/>
    </source>
</evidence>
<dbReference type="EMBL" id="CH902630">
    <property type="protein sequence ID" value="KPU77417.1"/>
    <property type="molecule type" value="Genomic_DNA"/>
</dbReference>
<dbReference type="Proteomes" id="UP000007801">
    <property type="component" value="Unassembled WGS sequence"/>
</dbReference>
<evidence type="ECO:0000313" key="2">
    <source>
        <dbReference type="Proteomes" id="UP000007801"/>
    </source>
</evidence>
<name>A0A0P8XS61_DROAN</name>
<reference evidence="1 2" key="1">
    <citation type="journal article" date="2007" name="Nature">
        <title>Evolution of genes and genomes on the Drosophila phylogeny.</title>
        <authorList>
            <consortium name="Drosophila 12 Genomes Consortium"/>
            <person name="Clark A.G."/>
            <person name="Eisen M.B."/>
            <person name="Smith D.R."/>
            <person name="Bergman C.M."/>
            <person name="Oliver B."/>
            <person name="Markow T.A."/>
            <person name="Kaufman T.C."/>
            <person name="Kellis M."/>
            <person name="Gelbart W."/>
            <person name="Iyer V.N."/>
            <person name="Pollard D.A."/>
            <person name="Sackton T.B."/>
            <person name="Larracuente A.M."/>
            <person name="Singh N.D."/>
            <person name="Abad J.P."/>
            <person name="Abt D.N."/>
            <person name="Adryan B."/>
            <person name="Aguade M."/>
            <person name="Akashi H."/>
            <person name="Anderson W.W."/>
            <person name="Aquadro C.F."/>
            <person name="Ardell D.H."/>
            <person name="Arguello R."/>
            <person name="Artieri C.G."/>
            <person name="Barbash D.A."/>
            <person name="Barker D."/>
            <person name="Barsanti P."/>
            <person name="Batterham P."/>
            <person name="Batzoglou S."/>
            <person name="Begun D."/>
            <person name="Bhutkar A."/>
            <person name="Blanco E."/>
            <person name="Bosak S.A."/>
            <person name="Bradley R.K."/>
            <person name="Brand A.D."/>
            <person name="Brent M.R."/>
            <person name="Brooks A.N."/>
            <person name="Brown R.H."/>
            <person name="Butlin R.K."/>
            <person name="Caggese C."/>
            <person name="Calvi B.R."/>
            <person name="Bernardo de Carvalho A."/>
            <person name="Caspi A."/>
            <person name="Castrezana S."/>
            <person name="Celniker S.E."/>
            <person name="Chang J.L."/>
            <person name="Chapple C."/>
            <person name="Chatterji S."/>
            <person name="Chinwalla A."/>
            <person name="Civetta A."/>
            <person name="Clifton S.W."/>
            <person name="Comeron J.M."/>
            <person name="Costello J.C."/>
            <person name="Coyne J.A."/>
            <person name="Daub J."/>
            <person name="David R.G."/>
            <person name="Delcher A.L."/>
            <person name="Delehaunty K."/>
            <person name="Do C.B."/>
            <person name="Ebling H."/>
            <person name="Edwards K."/>
            <person name="Eickbush T."/>
            <person name="Evans J.D."/>
            <person name="Filipski A."/>
            <person name="Findeiss S."/>
            <person name="Freyhult E."/>
            <person name="Fulton L."/>
            <person name="Fulton R."/>
            <person name="Garcia A.C."/>
            <person name="Gardiner A."/>
            <person name="Garfield D.A."/>
            <person name="Garvin B.E."/>
            <person name="Gibson G."/>
            <person name="Gilbert D."/>
            <person name="Gnerre S."/>
            <person name="Godfrey J."/>
            <person name="Good R."/>
            <person name="Gotea V."/>
            <person name="Gravely B."/>
            <person name="Greenberg A.J."/>
            <person name="Griffiths-Jones S."/>
            <person name="Gross S."/>
            <person name="Guigo R."/>
            <person name="Gustafson E.A."/>
            <person name="Haerty W."/>
            <person name="Hahn M.W."/>
            <person name="Halligan D.L."/>
            <person name="Halpern A.L."/>
            <person name="Halter G.M."/>
            <person name="Han M.V."/>
            <person name="Heger A."/>
            <person name="Hillier L."/>
            <person name="Hinrichs A.S."/>
            <person name="Holmes I."/>
            <person name="Hoskins R.A."/>
            <person name="Hubisz M.J."/>
            <person name="Hultmark D."/>
            <person name="Huntley M.A."/>
            <person name="Jaffe D.B."/>
            <person name="Jagadeeshan S."/>
            <person name="Jeck W.R."/>
            <person name="Johnson J."/>
            <person name="Jones C.D."/>
            <person name="Jordan W.C."/>
            <person name="Karpen G.H."/>
            <person name="Kataoka E."/>
            <person name="Keightley P.D."/>
            <person name="Kheradpour P."/>
            <person name="Kirkness E.F."/>
            <person name="Koerich L.B."/>
            <person name="Kristiansen K."/>
            <person name="Kudrna D."/>
            <person name="Kulathinal R.J."/>
            <person name="Kumar S."/>
            <person name="Kwok R."/>
            <person name="Lander E."/>
            <person name="Langley C.H."/>
            <person name="Lapoint R."/>
            <person name="Lazzaro B.P."/>
            <person name="Lee S.J."/>
            <person name="Levesque L."/>
            <person name="Li R."/>
            <person name="Lin C.F."/>
            <person name="Lin M.F."/>
            <person name="Lindblad-Toh K."/>
            <person name="Llopart A."/>
            <person name="Long M."/>
            <person name="Low L."/>
            <person name="Lozovsky E."/>
            <person name="Lu J."/>
            <person name="Luo M."/>
            <person name="Machado C.A."/>
            <person name="Makalowski W."/>
            <person name="Marzo M."/>
            <person name="Matsuda M."/>
            <person name="Matzkin L."/>
            <person name="McAllister B."/>
            <person name="McBride C.S."/>
            <person name="McKernan B."/>
            <person name="McKernan K."/>
            <person name="Mendez-Lago M."/>
            <person name="Minx P."/>
            <person name="Mollenhauer M.U."/>
            <person name="Montooth K."/>
            <person name="Mount S.M."/>
            <person name="Mu X."/>
            <person name="Myers E."/>
            <person name="Negre B."/>
            <person name="Newfeld S."/>
            <person name="Nielsen R."/>
            <person name="Noor M.A."/>
            <person name="O'Grady P."/>
            <person name="Pachter L."/>
            <person name="Papaceit M."/>
            <person name="Parisi M.J."/>
            <person name="Parisi M."/>
            <person name="Parts L."/>
            <person name="Pedersen J.S."/>
            <person name="Pesole G."/>
            <person name="Phillippy A.M."/>
            <person name="Ponting C.P."/>
            <person name="Pop M."/>
            <person name="Porcelli D."/>
            <person name="Powell J.R."/>
            <person name="Prohaska S."/>
            <person name="Pruitt K."/>
            <person name="Puig M."/>
            <person name="Quesneville H."/>
            <person name="Ram K.R."/>
            <person name="Rand D."/>
            <person name="Rasmussen M.D."/>
            <person name="Reed L.K."/>
            <person name="Reenan R."/>
            <person name="Reily A."/>
            <person name="Remington K.A."/>
            <person name="Rieger T.T."/>
            <person name="Ritchie M.G."/>
            <person name="Robin C."/>
            <person name="Rogers Y.H."/>
            <person name="Rohde C."/>
            <person name="Rozas J."/>
            <person name="Rubenfield M.J."/>
            <person name="Ruiz A."/>
            <person name="Russo S."/>
            <person name="Salzberg S.L."/>
            <person name="Sanchez-Gracia A."/>
            <person name="Saranga D.J."/>
            <person name="Sato H."/>
            <person name="Schaeffer S.W."/>
            <person name="Schatz M.C."/>
            <person name="Schlenke T."/>
            <person name="Schwartz R."/>
            <person name="Segarra C."/>
            <person name="Singh R.S."/>
            <person name="Sirot L."/>
            <person name="Sirota M."/>
            <person name="Sisneros N.B."/>
            <person name="Smith C.D."/>
            <person name="Smith T.F."/>
            <person name="Spieth J."/>
            <person name="Stage D.E."/>
            <person name="Stark A."/>
            <person name="Stephan W."/>
            <person name="Strausberg R.L."/>
            <person name="Strempel S."/>
            <person name="Sturgill D."/>
            <person name="Sutton G."/>
            <person name="Sutton G.G."/>
            <person name="Tao W."/>
            <person name="Teichmann S."/>
            <person name="Tobari Y.N."/>
            <person name="Tomimura Y."/>
            <person name="Tsolas J.M."/>
            <person name="Valente V.L."/>
            <person name="Venter E."/>
            <person name="Venter J.C."/>
            <person name="Vicario S."/>
            <person name="Vieira F.G."/>
            <person name="Vilella A.J."/>
            <person name="Villasante A."/>
            <person name="Walenz B."/>
            <person name="Wang J."/>
            <person name="Wasserman M."/>
            <person name="Watts T."/>
            <person name="Wilson D."/>
            <person name="Wilson R.K."/>
            <person name="Wing R.A."/>
            <person name="Wolfner M.F."/>
            <person name="Wong A."/>
            <person name="Wong G.K."/>
            <person name="Wu C.I."/>
            <person name="Wu G."/>
            <person name="Yamamoto D."/>
            <person name="Yang H.P."/>
            <person name="Yang S.P."/>
            <person name="Yorke J.A."/>
            <person name="Yoshida K."/>
            <person name="Zdobnov E."/>
            <person name="Zhang P."/>
            <person name="Zhang Y."/>
            <person name="Zimin A.V."/>
            <person name="Baldwin J."/>
            <person name="Abdouelleil A."/>
            <person name="Abdulkadir J."/>
            <person name="Abebe A."/>
            <person name="Abera B."/>
            <person name="Abreu J."/>
            <person name="Acer S.C."/>
            <person name="Aftuck L."/>
            <person name="Alexander A."/>
            <person name="An P."/>
            <person name="Anderson E."/>
            <person name="Anderson S."/>
            <person name="Arachi H."/>
            <person name="Azer M."/>
            <person name="Bachantsang P."/>
            <person name="Barry A."/>
            <person name="Bayul T."/>
            <person name="Berlin A."/>
            <person name="Bessette D."/>
            <person name="Bloom T."/>
            <person name="Blye J."/>
            <person name="Boguslavskiy L."/>
            <person name="Bonnet C."/>
            <person name="Boukhgalter B."/>
            <person name="Bourzgui I."/>
            <person name="Brown A."/>
            <person name="Cahill P."/>
            <person name="Channer S."/>
            <person name="Cheshatsang Y."/>
            <person name="Chuda L."/>
            <person name="Citroen M."/>
            <person name="Collymore A."/>
            <person name="Cooke P."/>
            <person name="Costello M."/>
            <person name="D'Aco K."/>
            <person name="Daza R."/>
            <person name="De Haan G."/>
            <person name="DeGray S."/>
            <person name="DeMaso C."/>
            <person name="Dhargay N."/>
            <person name="Dooley K."/>
            <person name="Dooley E."/>
            <person name="Doricent M."/>
            <person name="Dorje P."/>
            <person name="Dorjee K."/>
            <person name="Dupes A."/>
            <person name="Elong R."/>
            <person name="Falk J."/>
            <person name="Farina A."/>
            <person name="Faro S."/>
            <person name="Ferguson D."/>
            <person name="Fisher S."/>
            <person name="Foley C.D."/>
            <person name="Franke A."/>
            <person name="Friedrich D."/>
            <person name="Gadbois L."/>
            <person name="Gearin G."/>
            <person name="Gearin C.R."/>
            <person name="Giannoukos G."/>
            <person name="Goode T."/>
            <person name="Graham J."/>
            <person name="Grandbois E."/>
            <person name="Grewal S."/>
            <person name="Gyaltsen K."/>
            <person name="Hafez N."/>
            <person name="Hagos B."/>
            <person name="Hall J."/>
            <person name="Henson C."/>
            <person name="Hollinger A."/>
            <person name="Honan T."/>
            <person name="Huard M.D."/>
            <person name="Hughes L."/>
            <person name="Hurhula B."/>
            <person name="Husby M.E."/>
            <person name="Kamat A."/>
            <person name="Kanga B."/>
            <person name="Kashin S."/>
            <person name="Khazanovich D."/>
            <person name="Kisner P."/>
            <person name="Lance K."/>
            <person name="Lara M."/>
            <person name="Lee W."/>
            <person name="Lennon N."/>
            <person name="Letendre F."/>
            <person name="LeVine R."/>
            <person name="Lipovsky A."/>
            <person name="Liu X."/>
            <person name="Liu J."/>
            <person name="Liu S."/>
            <person name="Lokyitsang T."/>
            <person name="Lokyitsang Y."/>
            <person name="Lubonja R."/>
            <person name="Lui A."/>
            <person name="MacDonald P."/>
            <person name="Magnisalis V."/>
            <person name="Maru K."/>
            <person name="Matthews C."/>
            <person name="McCusker W."/>
            <person name="McDonough S."/>
            <person name="Mehta T."/>
            <person name="Meldrim J."/>
            <person name="Meneus L."/>
            <person name="Mihai O."/>
            <person name="Mihalev A."/>
            <person name="Mihova T."/>
            <person name="Mittelman R."/>
            <person name="Mlenga V."/>
            <person name="Montmayeur A."/>
            <person name="Mulrain L."/>
            <person name="Navidi A."/>
            <person name="Naylor J."/>
            <person name="Negash T."/>
            <person name="Nguyen T."/>
            <person name="Nguyen N."/>
            <person name="Nicol R."/>
            <person name="Norbu C."/>
            <person name="Norbu N."/>
            <person name="Novod N."/>
            <person name="O'Neill B."/>
            <person name="Osman S."/>
            <person name="Markiewicz E."/>
            <person name="Oyono O.L."/>
            <person name="Patti C."/>
            <person name="Phunkhang P."/>
            <person name="Pierre F."/>
            <person name="Priest M."/>
            <person name="Raghuraman S."/>
            <person name="Rege F."/>
            <person name="Reyes R."/>
            <person name="Rise C."/>
            <person name="Rogov P."/>
            <person name="Ross K."/>
            <person name="Ryan E."/>
            <person name="Settipalli S."/>
            <person name="Shea T."/>
            <person name="Sherpa N."/>
            <person name="Shi L."/>
            <person name="Shih D."/>
            <person name="Sparrow T."/>
            <person name="Spaulding J."/>
            <person name="Stalker J."/>
            <person name="Stange-Thomann N."/>
            <person name="Stavropoulos S."/>
            <person name="Stone C."/>
            <person name="Strader C."/>
            <person name="Tesfaye S."/>
            <person name="Thomson T."/>
            <person name="Thoulutsang Y."/>
            <person name="Thoulutsang D."/>
            <person name="Topham K."/>
            <person name="Topping I."/>
            <person name="Tsamla T."/>
            <person name="Vassiliev H."/>
            <person name="Vo A."/>
            <person name="Wangchuk T."/>
            <person name="Wangdi T."/>
            <person name="Weiand M."/>
            <person name="Wilkinson J."/>
            <person name="Wilson A."/>
            <person name="Yadav S."/>
            <person name="Young G."/>
            <person name="Yu Q."/>
            <person name="Zembek L."/>
            <person name="Zhong D."/>
            <person name="Zimmer A."/>
            <person name="Zwirko Z."/>
            <person name="Jaffe D.B."/>
            <person name="Alvarez P."/>
            <person name="Brockman W."/>
            <person name="Butler J."/>
            <person name="Chin C."/>
            <person name="Gnerre S."/>
            <person name="Grabherr M."/>
            <person name="Kleber M."/>
            <person name="Mauceli E."/>
            <person name="MacCallum I."/>
        </authorList>
    </citation>
    <scope>NUCLEOTIDE SEQUENCE [LARGE SCALE GENOMIC DNA]</scope>
    <source>
        <strain evidence="2">Tucson 14024-0371.13</strain>
    </source>
</reference>
<dbReference type="OrthoDB" id="7857209at2759"/>
<dbReference type="FunCoup" id="A0A0P8XS61">
    <property type="interactions" value="7"/>
</dbReference>
<dbReference type="KEGG" id="dan:26515590"/>